<evidence type="ECO:0000256" key="6">
    <source>
        <dbReference type="SAM" id="MobiDB-lite"/>
    </source>
</evidence>
<dbReference type="RefSeq" id="WP_346063915.1">
    <property type="nucleotide sequence ID" value="NZ_BAAADR010000022.1"/>
</dbReference>
<reference evidence="8" key="1">
    <citation type="journal article" date="2019" name="Int. J. Syst. Evol. Microbiol.">
        <title>The Global Catalogue of Microorganisms (GCM) 10K type strain sequencing project: providing services to taxonomists for standard genome sequencing and annotation.</title>
        <authorList>
            <consortium name="The Broad Institute Genomics Platform"/>
            <consortium name="The Broad Institute Genome Sequencing Center for Infectious Disease"/>
            <person name="Wu L."/>
            <person name="Ma J."/>
        </authorList>
    </citation>
    <scope>NUCLEOTIDE SEQUENCE [LARGE SCALE GENOMIC DNA]</scope>
    <source>
        <strain evidence="8">CGMCC 1.13666</strain>
    </source>
</reference>
<comment type="subcellular location">
    <subcellularLocation>
        <location evidence="1">Endomembrane system</location>
    </subcellularLocation>
</comment>
<dbReference type="InterPro" id="IPR044527">
    <property type="entry name" value="NrtA/CpmA_ABC-bd_dom"/>
</dbReference>
<evidence type="ECO:0000256" key="5">
    <source>
        <dbReference type="ARBA" id="ARBA00023136"/>
    </source>
</evidence>
<evidence type="ECO:0000256" key="4">
    <source>
        <dbReference type="ARBA" id="ARBA00022519"/>
    </source>
</evidence>
<accession>A0ABW2F2K0</accession>
<gene>
    <name evidence="7" type="ORF">ACFQH5_17300</name>
</gene>
<keyword evidence="3" id="KW-1003">Cell membrane</keyword>
<comment type="caution">
    <text evidence="7">The sequence shown here is derived from an EMBL/GenBank/DDBJ whole genome shotgun (WGS) entry which is preliminary data.</text>
</comment>
<keyword evidence="8" id="KW-1185">Reference proteome</keyword>
<dbReference type="SUPFAM" id="SSF53850">
    <property type="entry name" value="Periplasmic binding protein-like II"/>
    <property type="match status" value="1"/>
</dbReference>
<feature type="region of interest" description="Disordered" evidence="6">
    <location>
        <begin position="348"/>
        <end position="370"/>
    </location>
</feature>
<evidence type="ECO:0000256" key="2">
    <source>
        <dbReference type="ARBA" id="ARBA00022448"/>
    </source>
</evidence>
<dbReference type="EMBL" id="JBHSZP010000036">
    <property type="protein sequence ID" value="MFC7091303.1"/>
    <property type="molecule type" value="Genomic_DNA"/>
</dbReference>
<evidence type="ECO:0000313" key="8">
    <source>
        <dbReference type="Proteomes" id="UP001596411"/>
    </source>
</evidence>
<dbReference type="Pfam" id="PF13379">
    <property type="entry name" value="NMT1_2"/>
    <property type="match status" value="1"/>
</dbReference>
<proteinExistence type="predicted"/>
<protein>
    <submittedName>
        <fullName evidence="7">CmpA/NrtA family ABC transporter substrate-binding protein</fullName>
    </submittedName>
</protein>
<dbReference type="Gene3D" id="3.40.190.10">
    <property type="entry name" value="Periplasmic binding protein-like II"/>
    <property type="match status" value="2"/>
</dbReference>
<dbReference type="PANTHER" id="PTHR30024:SF43">
    <property type="entry name" value="BLL4572 PROTEIN"/>
    <property type="match status" value="1"/>
</dbReference>
<evidence type="ECO:0000256" key="1">
    <source>
        <dbReference type="ARBA" id="ARBA00004308"/>
    </source>
</evidence>
<keyword evidence="5" id="KW-0472">Membrane</keyword>
<organism evidence="7 8">
    <name type="scientific">Halomonas salifodinae</name>
    <dbReference type="NCBI Taxonomy" id="438745"/>
    <lineage>
        <taxon>Bacteria</taxon>
        <taxon>Pseudomonadati</taxon>
        <taxon>Pseudomonadota</taxon>
        <taxon>Gammaproteobacteria</taxon>
        <taxon>Oceanospirillales</taxon>
        <taxon>Halomonadaceae</taxon>
        <taxon>Halomonas</taxon>
    </lineage>
</organism>
<dbReference type="CDD" id="cd13553">
    <property type="entry name" value="PBP2_NrtA_CpmA_like"/>
    <property type="match status" value="1"/>
</dbReference>
<name>A0ABW2F2K0_9GAMM</name>
<feature type="compositionally biased region" description="Pro residues" evidence="6">
    <location>
        <begin position="360"/>
        <end position="370"/>
    </location>
</feature>
<dbReference type="Proteomes" id="UP001596411">
    <property type="component" value="Unassembled WGS sequence"/>
</dbReference>
<dbReference type="PANTHER" id="PTHR30024">
    <property type="entry name" value="ALIPHATIC SULFONATES-BINDING PROTEIN-RELATED"/>
    <property type="match status" value="1"/>
</dbReference>
<keyword evidence="2" id="KW-0813">Transport</keyword>
<evidence type="ECO:0000313" key="7">
    <source>
        <dbReference type="EMBL" id="MFC7091303.1"/>
    </source>
</evidence>
<keyword evidence="4" id="KW-0997">Cell inner membrane</keyword>
<evidence type="ECO:0000256" key="3">
    <source>
        <dbReference type="ARBA" id="ARBA00022475"/>
    </source>
</evidence>
<sequence>MTFLPDAERPDLTLGFVPLLDSALLVIAREAGFFADQGLDVTLARQNTWSTLRDKVAAGLLDGAQMLAPLPLAMSLGLGRAPCETLAPVTLSRNGNALVLSERLAEASHAHLAVDPARGARALAAALPTLPRPPRLAMVYPYSCQHYQLRHWLDLGGLDPQHDAELVVLPPPRMVDAMEAGEIDGFCVGEPWGSLAQHRGAGRIVATGAQLWPEAPEKVLGVTRSWARCYPATLARLIVALQRAGDWLAEDPGHARRTLEWLALPPYLDRSVAHLSRLALNEAPMRQRLAGSLRPDPQAAAGFAEHLDQALRREGRRLDQALRREGRRLDLAGLRACHDPVHYDAALHQAGADDAEGDAPPAPHPNSNPM</sequence>